<dbReference type="AlphaFoldDB" id="A0A2S2E0R2"/>
<comment type="subcellular location">
    <subcellularLocation>
        <location evidence="1">Membrane</location>
        <topology evidence="1">Single-pass membrane protein</topology>
    </subcellularLocation>
</comment>
<dbReference type="OrthoDB" id="7981249at2"/>
<accession>A0A2S2E0R2</accession>
<proteinExistence type="predicted"/>
<keyword evidence="2" id="KW-0808">Transferase</keyword>
<protein>
    <recommendedName>
        <fullName evidence="9">Sulfotransferase family protein</fullName>
    </recommendedName>
</protein>
<dbReference type="InterPro" id="IPR027417">
    <property type="entry name" value="P-loop_NTPase"/>
</dbReference>
<evidence type="ECO:0000256" key="2">
    <source>
        <dbReference type="ARBA" id="ARBA00022679"/>
    </source>
</evidence>
<dbReference type="InterPro" id="IPR005331">
    <property type="entry name" value="Sulfotransferase"/>
</dbReference>
<evidence type="ECO:0000256" key="4">
    <source>
        <dbReference type="ARBA" id="ARBA00022989"/>
    </source>
</evidence>
<evidence type="ECO:0008006" key="9">
    <source>
        <dbReference type="Google" id="ProtNLM"/>
    </source>
</evidence>
<dbReference type="PANTHER" id="PTHR12812:SF0">
    <property type="entry name" value="HEPARAN-SULFATE 6-O-SULFOTRANSFERASE"/>
    <property type="match status" value="1"/>
</dbReference>
<evidence type="ECO:0000256" key="5">
    <source>
        <dbReference type="ARBA" id="ARBA00023136"/>
    </source>
</evidence>
<dbReference type="InterPro" id="IPR010635">
    <property type="entry name" value="Heparan_SO4-6-sulfoTrfase"/>
</dbReference>
<dbReference type="GO" id="GO:0016020">
    <property type="term" value="C:membrane"/>
    <property type="evidence" value="ECO:0007669"/>
    <property type="project" value="UniProtKB-SubCell"/>
</dbReference>
<dbReference type="EMBL" id="CP029347">
    <property type="protein sequence ID" value="AWL11228.1"/>
    <property type="molecule type" value="Genomic_DNA"/>
</dbReference>
<dbReference type="KEGG" id="salh:HMF8227_00732"/>
<evidence type="ECO:0000256" key="1">
    <source>
        <dbReference type="ARBA" id="ARBA00004167"/>
    </source>
</evidence>
<reference evidence="7 8" key="1">
    <citation type="submission" date="2018-05" db="EMBL/GenBank/DDBJ databases">
        <title>Salinimonas sp. HMF8227 Genome sequencing and assembly.</title>
        <authorList>
            <person name="Kang H."/>
            <person name="Kang J."/>
            <person name="Cha I."/>
            <person name="Kim H."/>
            <person name="Joh K."/>
        </authorList>
    </citation>
    <scope>NUCLEOTIDE SEQUENCE [LARGE SCALE GENOMIC DNA]</scope>
    <source>
        <strain evidence="7 8">HMF8227</strain>
    </source>
</reference>
<dbReference type="Gene3D" id="3.40.50.300">
    <property type="entry name" value="P-loop containing nucleotide triphosphate hydrolases"/>
    <property type="match status" value="1"/>
</dbReference>
<evidence type="ECO:0000256" key="6">
    <source>
        <dbReference type="ARBA" id="ARBA00023180"/>
    </source>
</evidence>
<name>A0A2S2E0R2_9ALTE</name>
<keyword evidence="3" id="KW-0812">Transmembrane</keyword>
<keyword evidence="6" id="KW-0325">Glycoprotein</keyword>
<evidence type="ECO:0000256" key="3">
    <source>
        <dbReference type="ARBA" id="ARBA00022692"/>
    </source>
</evidence>
<dbReference type="Proteomes" id="UP000245728">
    <property type="component" value="Chromosome"/>
</dbReference>
<dbReference type="GO" id="GO:0017095">
    <property type="term" value="F:heparan sulfate 6-sulfotransferase activity"/>
    <property type="evidence" value="ECO:0007669"/>
    <property type="project" value="TreeGrafter"/>
</dbReference>
<keyword evidence="8" id="KW-1185">Reference proteome</keyword>
<keyword evidence="5" id="KW-0472">Membrane</keyword>
<gene>
    <name evidence="7" type="ORF">HMF8227_00732</name>
</gene>
<evidence type="ECO:0000313" key="8">
    <source>
        <dbReference type="Proteomes" id="UP000245728"/>
    </source>
</evidence>
<organism evidence="7 8">
    <name type="scientific">Saliniradius amylolyticus</name>
    <dbReference type="NCBI Taxonomy" id="2183582"/>
    <lineage>
        <taxon>Bacteria</taxon>
        <taxon>Pseudomonadati</taxon>
        <taxon>Pseudomonadota</taxon>
        <taxon>Gammaproteobacteria</taxon>
        <taxon>Alteromonadales</taxon>
        <taxon>Alteromonadaceae</taxon>
        <taxon>Saliniradius</taxon>
    </lineage>
</organism>
<dbReference type="PANTHER" id="PTHR12812">
    <property type="entry name" value="HEPARAN SULFATE 6-O-SULFOTRANSFERASE 3"/>
    <property type="match status" value="1"/>
</dbReference>
<dbReference type="Pfam" id="PF03567">
    <property type="entry name" value="Sulfotransfer_2"/>
    <property type="match status" value="1"/>
</dbReference>
<keyword evidence="4" id="KW-1133">Transmembrane helix</keyword>
<dbReference type="SUPFAM" id="SSF52540">
    <property type="entry name" value="P-loop containing nucleoside triphosphate hydrolases"/>
    <property type="match status" value="1"/>
</dbReference>
<sequence>MFNRLFKRHYPSVFFVHIPKTAGTSFRHALERQVPLWKDYGEESKVTSDEVRKKAYAESDFYTLKDMVFASKRSLCGHIPARKYSDFYPSHKVVTFLRHPFQQVLSHYNHKVKYDGLNLSLEKYLVKSCYRNIQSRYLKGLPLSLYGFIGITERYVESVEYFNELYGSQVKALERNQNHSPSISSQSVGESLKARLLALNEEDLICYGQAKALLEQRLSHMEHHSVNSWVYASVNINNNNRLAGCAFYHGGTQPVRLVVKVGNEVLQTLTADNYFTGFPRWCFPRHRYVGFQSEKLPRTEGDVVSLEVKSTGQLLFRLKIE</sequence>
<evidence type="ECO:0000313" key="7">
    <source>
        <dbReference type="EMBL" id="AWL11228.1"/>
    </source>
</evidence>
<dbReference type="RefSeq" id="WP_109338892.1">
    <property type="nucleotide sequence ID" value="NZ_CP029347.1"/>
</dbReference>